<dbReference type="InterPro" id="IPR003613">
    <property type="entry name" value="Ubox_domain"/>
</dbReference>
<dbReference type="Proteomes" id="UP000663877">
    <property type="component" value="Unassembled WGS sequence"/>
</dbReference>
<dbReference type="InterPro" id="IPR045696">
    <property type="entry name" value="Ubox5_N"/>
</dbReference>
<proteinExistence type="predicted"/>
<dbReference type="GO" id="GO:0034450">
    <property type="term" value="F:ubiquitin-ubiquitin ligase activity"/>
    <property type="evidence" value="ECO:0007669"/>
    <property type="project" value="TreeGrafter"/>
</dbReference>
<dbReference type="Gene3D" id="3.30.40.10">
    <property type="entry name" value="Zinc/RING finger domain, C3HC4 (zinc finger)"/>
    <property type="match status" value="1"/>
</dbReference>
<keyword evidence="4" id="KW-1185">Reference proteome</keyword>
<feature type="domain" description="U-box" evidence="1">
    <location>
        <begin position="219"/>
        <end position="299"/>
    </location>
</feature>
<dbReference type="OrthoDB" id="1723750at2759"/>
<dbReference type="GO" id="GO:0000209">
    <property type="term" value="P:protein polyubiquitination"/>
    <property type="evidence" value="ECO:0007669"/>
    <property type="project" value="TreeGrafter"/>
</dbReference>
<gene>
    <name evidence="2" type="ORF">BJG266_LOCUS42365</name>
    <name evidence="3" type="ORF">QVE165_LOCUS59228</name>
</gene>
<evidence type="ECO:0000259" key="1">
    <source>
        <dbReference type="PROSITE" id="PS51698"/>
    </source>
</evidence>
<dbReference type="InterPro" id="IPR039847">
    <property type="entry name" value="Ubox5"/>
</dbReference>
<dbReference type="EMBL" id="CAJNOM010002987">
    <property type="protein sequence ID" value="CAF1640136.1"/>
    <property type="molecule type" value="Genomic_DNA"/>
</dbReference>
<protein>
    <recommendedName>
        <fullName evidence="1">U-box domain-containing protein</fullName>
    </recommendedName>
</protein>
<dbReference type="EMBL" id="CAJNOI010002667">
    <property type="protein sequence ID" value="CAF1486570.1"/>
    <property type="molecule type" value="Genomic_DNA"/>
</dbReference>
<accession>A0A816DZ87</accession>
<dbReference type="AlphaFoldDB" id="A0A816DZ87"/>
<dbReference type="InterPro" id="IPR039925">
    <property type="entry name" value="RNF37_RING-Ubox"/>
</dbReference>
<sequence>MLVNFCTAQFKPILECSQMQLEGYDAQNLAKDFSQNNGFLADSLQRPPVDIYVRFPFNINIKHIYLGPSIGHHRSTLIELNVSHQRIDEKTSWLDNPLNKSNIINIKQLIFYRIAQILDENDSTQRIEIYDHDNEQSNMNTTKYRFSSNTHLTNCSTIKITIKRTWRLSSCALKYLQIWGVLSNNIPNELQMKLQQIISPTSNKSESNDDKNPSEIINEIPSEFLDSLTFDLMLIPMLLPSGHLIDRTTLEKCIAEDIRWCRLPRDPFTLESFTDITQPVVAQQLKIRIDQFLSEHQNDPKYRHYGRLLNANPTINDRNLFSYKRKTFDDNDNQSKRKRDND</sequence>
<name>A0A816DZ87_9BILA</name>
<dbReference type="SUPFAM" id="SSF57850">
    <property type="entry name" value="RING/U-box"/>
    <property type="match status" value="1"/>
</dbReference>
<dbReference type="CDD" id="cd16660">
    <property type="entry name" value="RING-Ubox_RNF37"/>
    <property type="match status" value="1"/>
</dbReference>
<dbReference type="GO" id="GO:0005634">
    <property type="term" value="C:nucleus"/>
    <property type="evidence" value="ECO:0007669"/>
    <property type="project" value="TreeGrafter"/>
</dbReference>
<evidence type="ECO:0000313" key="2">
    <source>
        <dbReference type="EMBL" id="CAF1486570.1"/>
    </source>
</evidence>
<dbReference type="PANTHER" id="PTHR13492">
    <property type="entry name" value="RING FINGER PROTEIN 37"/>
    <property type="match status" value="1"/>
</dbReference>
<evidence type="ECO:0000313" key="3">
    <source>
        <dbReference type="EMBL" id="CAF1640136.1"/>
    </source>
</evidence>
<comment type="caution">
    <text evidence="3">The sequence shown here is derived from an EMBL/GenBank/DDBJ whole genome shotgun (WGS) entry which is preliminary data.</text>
</comment>
<dbReference type="PROSITE" id="PS51698">
    <property type="entry name" value="U_BOX"/>
    <property type="match status" value="1"/>
</dbReference>
<dbReference type="SMART" id="SM00504">
    <property type="entry name" value="Ubox"/>
    <property type="match status" value="1"/>
</dbReference>
<organism evidence="3 4">
    <name type="scientific">Adineta steineri</name>
    <dbReference type="NCBI Taxonomy" id="433720"/>
    <lineage>
        <taxon>Eukaryota</taxon>
        <taxon>Metazoa</taxon>
        <taxon>Spiralia</taxon>
        <taxon>Gnathifera</taxon>
        <taxon>Rotifera</taxon>
        <taxon>Eurotatoria</taxon>
        <taxon>Bdelloidea</taxon>
        <taxon>Adinetida</taxon>
        <taxon>Adinetidae</taxon>
        <taxon>Adineta</taxon>
    </lineage>
</organism>
<dbReference type="InterPro" id="IPR013083">
    <property type="entry name" value="Znf_RING/FYVE/PHD"/>
</dbReference>
<dbReference type="Pfam" id="PF04564">
    <property type="entry name" value="U-box"/>
    <property type="match status" value="1"/>
</dbReference>
<dbReference type="Pfam" id="PF19318">
    <property type="entry name" value="DUF5918"/>
    <property type="match status" value="1"/>
</dbReference>
<dbReference type="PANTHER" id="PTHR13492:SF2">
    <property type="entry name" value="RING FINGER PROTEIN 37"/>
    <property type="match status" value="1"/>
</dbReference>
<reference evidence="3" key="1">
    <citation type="submission" date="2021-02" db="EMBL/GenBank/DDBJ databases">
        <authorList>
            <person name="Nowell W R."/>
        </authorList>
    </citation>
    <scope>NUCLEOTIDE SEQUENCE</scope>
</reference>
<dbReference type="GO" id="GO:0031625">
    <property type="term" value="F:ubiquitin protein ligase binding"/>
    <property type="evidence" value="ECO:0007669"/>
    <property type="project" value="TreeGrafter"/>
</dbReference>
<dbReference type="Proteomes" id="UP000663832">
    <property type="component" value="Unassembled WGS sequence"/>
</dbReference>
<evidence type="ECO:0000313" key="4">
    <source>
        <dbReference type="Proteomes" id="UP000663832"/>
    </source>
</evidence>